<keyword evidence="1" id="KW-0472">Membrane</keyword>
<accession>A0ABT2NC64</accession>
<evidence type="ECO:0000313" key="3">
    <source>
        <dbReference type="Proteomes" id="UP001525961"/>
    </source>
</evidence>
<sequence>MSDHKDYRRYGLRLLTVTAVFLALIAGFNGFFDPYQVIGTPTIKRLNQVKREKDIQVRLFKTVAVNQIEAKSLFLGSSRTEFGLDTNHPGLRDLQPGYNLAITGGNMYEVRRYFDHAIATQPEVKEIILSLDFFMFNQAKKNTPDFREERLGTRNLFVGDLFEVLLSKPAFISSLRTLKNSFSRPNNPGFFYEDGRRNPDSTIEQVYFNQGVIPRFRMVLRDFLVRPDLYGTYQLSVDYLNDLNAVITTSQQRGIRLHLFISPSHALQWEAIRVAGLWSEFEAWKRALVNLSPIWDFSGYNSMTTEAIADPMQYYIESSHYRKELGDLVLNRILDYRPETVPSDFGILLTPTNLETHLEQIRRDRELWAKENPKWVEFVEALKP</sequence>
<organism evidence="2 3">
    <name type="scientific">Laspinema olomoucense D3b</name>
    <dbReference type="NCBI Taxonomy" id="2953688"/>
    <lineage>
        <taxon>Bacteria</taxon>
        <taxon>Bacillati</taxon>
        <taxon>Cyanobacteriota</taxon>
        <taxon>Cyanophyceae</taxon>
        <taxon>Oscillatoriophycideae</taxon>
        <taxon>Oscillatoriales</taxon>
        <taxon>Laspinemataceae</taxon>
        <taxon>Laspinema</taxon>
        <taxon>Laspinema olomoucense</taxon>
    </lineage>
</organism>
<keyword evidence="3" id="KW-1185">Reference proteome</keyword>
<feature type="transmembrane region" description="Helical" evidence="1">
    <location>
        <begin position="12"/>
        <end position="32"/>
    </location>
</feature>
<dbReference type="RefSeq" id="WP_261236755.1">
    <property type="nucleotide sequence ID" value="NZ_JAMXFA010000035.1"/>
</dbReference>
<evidence type="ECO:0000313" key="2">
    <source>
        <dbReference type="EMBL" id="MCT7980287.1"/>
    </source>
</evidence>
<gene>
    <name evidence="2" type="ORF">NG792_21420</name>
</gene>
<name>A0ABT2NC64_9CYAN</name>
<comment type="caution">
    <text evidence="2">The sequence shown here is derived from an EMBL/GenBank/DDBJ whole genome shotgun (WGS) entry which is preliminary data.</text>
</comment>
<dbReference type="EMBL" id="JAMXFA010000035">
    <property type="protein sequence ID" value="MCT7980287.1"/>
    <property type="molecule type" value="Genomic_DNA"/>
</dbReference>
<keyword evidence="1" id="KW-1133">Transmembrane helix</keyword>
<proteinExistence type="predicted"/>
<dbReference type="Proteomes" id="UP001525961">
    <property type="component" value="Unassembled WGS sequence"/>
</dbReference>
<keyword evidence="1" id="KW-0812">Transmembrane</keyword>
<protein>
    <submittedName>
        <fullName evidence="2">Uncharacterized protein</fullName>
    </submittedName>
</protein>
<reference evidence="2 3" key="1">
    <citation type="journal article" date="2022" name="Front. Microbiol.">
        <title>High genomic differentiation and limited gene flow indicate recent cryptic speciation within the genus Laspinema (cyanobacteria).</title>
        <authorList>
            <person name="Stanojkovic A."/>
            <person name="Skoupy S."/>
            <person name="Skaloud P."/>
            <person name="Dvorak P."/>
        </authorList>
    </citation>
    <scope>NUCLEOTIDE SEQUENCE [LARGE SCALE GENOMIC DNA]</scope>
    <source>
        <strain evidence="2 3">D3b</strain>
    </source>
</reference>
<evidence type="ECO:0000256" key="1">
    <source>
        <dbReference type="SAM" id="Phobius"/>
    </source>
</evidence>